<dbReference type="Proteomes" id="UP000011185">
    <property type="component" value="Unassembled WGS sequence"/>
</dbReference>
<organism evidence="1 2">
    <name type="scientific">Trachipleistophora hominis</name>
    <name type="common">Microsporidian parasite</name>
    <dbReference type="NCBI Taxonomy" id="72359"/>
    <lineage>
        <taxon>Eukaryota</taxon>
        <taxon>Fungi</taxon>
        <taxon>Fungi incertae sedis</taxon>
        <taxon>Microsporidia</taxon>
        <taxon>Pleistophoridae</taxon>
        <taxon>Trachipleistophora</taxon>
    </lineage>
</organism>
<dbReference type="VEuPathDB" id="MicrosporidiaDB:THOM_2487"/>
<accession>L7JT15</accession>
<name>L7JT15_TRAHO</name>
<gene>
    <name evidence="1" type="ORF">THOM_2487</name>
</gene>
<dbReference type="EMBL" id="JH994035">
    <property type="protein sequence ID" value="ELQ74574.1"/>
    <property type="molecule type" value="Genomic_DNA"/>
</dbReference>
<proteinExistence type="predicted"/>
<feature type="non-terminal residue" evidence="1">
    <location>
        <position position="1"/>
    </location>
</feature>
<reference evidence="1 2" key="1">
    <citation type="journal article" date="2012" name="PLoS Pathog.">
        <title>The genome of the obligate intracellular parasite Trachipleistophora hominis: new insights into microsporidian genome dynamics and reductive evolution.</title>
        <authorList>
            <person name="Heinz E."/>
            <person name="Williams T.A."/>
            <person name="Nakjang S."/>
            <person name="Noel C.J."/>
            <person name="Swan D.C."/>
            <person name="Goldberg A.V."/>
            <person name="Harris S.R."/>
            <person name="Weinmaier T."/>
            <person name="Markert S."/>
            <person name="Becher D."/>
            <person name="Bernhardt J."/>
            <person name="Dagan T."/>
            <person name="Hacker C."/>
            <person name="Lucocq J.M."/>
            <person name="Schweder T."/>
            <person name="Rattei T."/>
            <person name="Hall N."/>
            <person name="Hirt R.P."/>
            <person name="Embley T.M."/>
        </authorList>
    </citation>
    <scope>NUCLEOTIDE SEQUENCE [LARGE SCALE GENOMIC DNA]</scope>
</reference>
<protein>
    <submittedName>
        <fullName evidence="1">Uncharacterized protein</fullName>
    </submittedName>
</protein>
<dbReference type="InParanoid" id="L7JT15"/>
<dbReference type="HOGENOM" id="CLU_3263273_0_0_1"/>
<sequence>VALEGNVVGIISDVSNSFKKIQECLAKLNIKYLNANLICDNT</sequence>
<evidence type="ECO:0000313" key="2">
    <source>
        <dbReference type="Proteomes" id="UP000011185"/>
    </source>
</evidence>
<keyword evidence="2" id="KW-1185">Reference proteome</keyword>
<dbReference type="AlphaFoldDB" id="L7JT15"/>
<evidence type="ECO:0000313" key="1">
    <source>
        <dbReference type="EMBL" id="ELQ74574.1"/>
    </source>
</evidence>